<keyword evidence="9" id="KW-1185">Reference proteome</keyword>
<feature type="domain" description="Sigma-54 factor interaction" evidence="7">
    <location>
        <begin position="480"/>
        <end position="540"/>
    </location>
</feature>
<feature type="region of interest" description="Disordered" evidence="6">
    <location>
        <begin position="321"/>
        <end position="342"/>
    </location>
</feature>
<dbReference type="GO" id="GO:0006355">
    <property type="term" value="P:regulation of DNA-templated transcription"/>
    <property type="evidence" value="ECO:0007669"/>
    <property type="project" value="InterPro"/>
</dbReference>
<dbReference type="SUPFAM" id="SSF46689">
    <property type="entry name" value="Homeodomain-like"/>
    <property type="match status" value="1"/>
</dbReference>
<dbReference type="Pfam" id="PF25601">
    <property type="entry name" value="AAA_lid_14"/>
    <property type="match status" value="1"/>
</dbReference>
<dbReference type="PROSITE" id="PS50045">
    <property type="entry name" value="SIGMA54_INTERACT_4"/>
    <property type="match status" value="1"/>
</dbReference>
<dbReference type="Pfam" id="PF02954">
    <property type="entry name" value="HTH_8"/>
    <property type="match status" value="1"/>
</dbReference>
<evidence type="ECO:0000259" key="7">
    <source>
        <dbReference type="PROSITE" id="PS50045"/>
    </source>
</evidence>
<dbReference type="InterPro" id="IPR002078">
    <property type="entry name" value="Sigma_54_int"/>
</dbReference>
<dbReference type="PANTHER" id="PTHR32071:SF122">
    <property type="entry name" value="SIGMA FACTOR"/>
    <property type="match status" value="1"/>
</dbReference>
<dbReference type="Gene3D" id="3.30.450.40">
    <property type="match status" value="1"/>
</dbReference>
<dbReference type="SUPFAM" id="SSF52540">
    <property type="entry name" value="P-loop containing nucleoside triphosphate hydrolases"/>
    <property type="match status" value="1"/>
</dbReference>
<keyword evidence="5" id="KW-0804">Transcription</keyword>
<feature type="compositionally biased region" description="Low complexity" evidence="6">
    <location>
        <begin position="324"/>
        <end position="340"/>
    </location>
</feature>
<sequence>MPHVRLKRLKIAAARADFLRFGRAETDAVPSVVAASWQRSFTAGVNAATAQAAFHADLDMSSRLMRCARPVIARLGDEMAQMPLSIVLTDNRARILSRSETDRTIARQLDDVSLAQGFNYAEGSVGTNGIGTVLESGQPLYIVGPEHFHEQLQPFACAGSPIRDPLTGRVEGVLDITCLSEFASPLMHSLVRSATHDIEHNLLADRSLRQQALFDTFVRVDARSRGAVMAVGGTMVMGNAAAQNLFDMTEQRTIHEHARYLMLGAGTAADHIELSTGRRVYLHGKRVVVGSDVAGIVLSVDIVAEAVAPVAAQGAAPSGWVQDPAPAGPAGAPGTPQRGPSLLGKRAVEGVSRALVAGTALLVVGEAGCGKLSLVSERYRLEVPEGRSVVVRCAGPDRANLTDARARLAPARFGEARGTVLVIFTNIDRLDAVGVLELEAFFVELAASGSPVAMAATVSQDSVNADLPFQQLLAHFGQAVTVAPLRHRVEELPELVAGLLQALPPRRGATLSPAALRLVCRYSWPRNIRELRQALEFALLRRPVGEIQEDDLPGHCHSGAERLLTPLETGERDLIVSALHDANGNRVHAAAALGIARSSLYRKIKSFGIDAA</sequence>
<dbReference type="InterPro" id="IPR002197">
    <property type="entry name" value="HTH_Fis"/>
</dbReference>
<evidence type="ECO:0000256" key="2">
    <source>
        <dbReference type="ARBA" id="ARBA00022840"/>
    </source>
</evidence>
<keyword evidence="1" id="KW-0547">Nucleotide-binding</keyword>
<evidence type="ECO:0000256" key="3">
    <source>
        <dbReference type="ARBA" id="ARBA00023015"/>
    </source>
</evidence>
<dbReference type="Gene3D" id="1.10.8.60">
    <property type="match status" value="1"/>
</dbReference>
<comment type="caution">
    <text evidence="8">The sequence shown here is derived from an EMBL/GenBank/DDBJ whole genome shotgun (WGS) entry which is preliminary data.</text>
</comment>
<dbReference type="OrthoDB" id="5496274at2"/>
<dbReference type="InterPro" id="IPR027417">
    <property type="entry name" value="P-loop_NTPase"/>
</dbReference>
<keyword evidence="2" id="KW-0067">ATP-binding</keyword>
<gene>
    <name evidence="8" type="ORF">E3T55_03130</name>
</gene>
<keyword evidence="4" id="KW-0238">DNA-binding</keyword>
<dbReference type="InterPro" id="IPR003018">
    <property type="entry name" value="GAF"/>
</dbReference>
<organism evidence="8 9">
    <name type="scientific">Cryobacterium frigoriphilum</name>
    <dbReference type="NCBI Taxonomy" id="1259150"/>
    <lineage>
        <taxon>Bacteria</taxon>
        <taxon>Bacillati</taxon>
        <taxon>Actinomycetota</taxon>
        <taxon>Actinomycetes</taxon>
        <taxon>Micrococcales</taxon>
        <taxon>Microbacteriaceae</taxon>
        <taxon>Cryobacterium</taxon>
    </lineage>
</organism>
<dbReference type="InterPro" id="IPR029016">
    <property type="entry name" value="GAF-like_dom_sf"/>
</dbReference>
<evidence type="ECO:0000313" key="8">
    <source>
        <dbReference type="EMBL" id="TFD54444.1"/>
    </source>
</evidence>
<dbReference type="AlphaFoldDB" id="A0A4V3IRZ9"/>
<dbReference type="EMBL" id="SOHE01000016">
    <property type="protein sequence ID" value="TFD54444.1"/>
    <property type="molecule type" value="Genomic_DNA"/>
</dbReference>
<name>A0A4V3IRZ9_9MICO</name>
<dbReference type="Gene3D" id="1.10.10.60">
    <property type="entry name" value="Homeodomain-like"/>
    <property type="match status" value="1"/>
</dbReference>
<evidence type="ECO:0000313" key="9">
    <source>
        <dbReference type="Proteomes" id="UP000297447"/>
    </source>
</evidence>
<dbReference type="Proteomes" id="UP000297447">
    <property type="component" value="Unassembled WGS sequence"/>
</dbReference>
<dbReference type="PANTHER" id="PTHR32071">
    <property type="entry name" value="TRANSCRIPTIONAL REGULATORY PROTEIN"/>
    <property type="match status" value="1"/>
</dbReference>
<reference evidence="8 9" key="1">
    <citation type="submission" date="2019-03" db="EMBL/GenBank/DDBJ databases">
        <title>Genomics of glacier-inhabiting Cryobacterium strains.</title>
        <authorList>
            <person name="Liu Q."/>
            <person name="Xin Y.-H."/>
        </authorList>
    </citation>
    <scope>NUCLEOTIDE SEQUENCE [LARGE SCALE GENOMIC DNA]</scope>
    <source>
        <strain evidence="8 9">Hh14</strain>
    </source>
</reference>
<evidence type="ECO:0000256" key="4">
    <source>
        <dbReference type="ARBA" id="ARBA00023125"/>
    </source>
</evidence>
<keyword evidence="3" id="KW-0805">Transcription regulation</keyword>
<evidence type="ECO:0000256" key="6">
    <source>
        <dbReference type="SAM" id="MobiDB-lite"/>
    </source>
</evidence>
<evidence type="ECO:0000256" key="5">
    <source>
        <dbReference type="ARBA" id="ARBA00023163"/>
    </source>
</evidence>
<dbReference type="GO" id="GO:0043565">
    <property type="term" value="F:sequence-specific DNA binding"/>
    <property type="evidence" value="ECO:0007669"/>
    <property type="project" value="InterPro"/>
</dbReference>
<protein>
    <submittedName>
        <fullName evidence="8">GAF domain-containing protein</fullName>
    </submittedName>
</protein>
<evidence type="ECO:0000256" key="1">
    <source>
        <dbReference type="ARBA" id="ARBA00022741"/>
    </source>
</evidence>
<dbReference type="InterPro" id="IPR009057">
    <property type="entry name" value="Homeodomain-like_sf"/>
</dbReference>
<dbReference type="GO" id="GO:0005524">
    <property type="term" value="F:ATP binding"/>
    <property type="evidence" value="ECO:0007669"/>
    <property type="project" value="UniProtKB-KW"/>
</dbReference>
<proteinExistence type="predicted"/>
<dbReference type="Pfam" id="PF01590">
    <property type="entry name" value="GAF"/>
    <property type="match status" value="1"/>
</dbReference>
<dbReference type="InterPro" id="IPR058031">
    <property type="entry name" value="AAA_lid_NorR"/>
</dbReference>
<dbReference type="RefSeq" id="WP_134518119.1">
    <property type="nucleotide sequence ID" value="NZ_SOHE01000016.1"/>
</dbReference>
<dbReference type="PRINTS" id="PR01590">
    <property type="entry name" value="HTHFIS"/>
</dbReference>
<accession>A0A4V3IRZ9</accession>